<keyword evidence="2 5" id="KW-0812">Transmembrane</keyword>
<dbReference type="SUPFAM" id="SSF161084">
    <property type="entry name" value="MAPEG domain-like"/>
    <property type="match status" value="1"/>
</dbReference>
<dbReference type="Gene3D" id="1.20.120.550">
    <property type="entry name" value="Membrane associated eicosanoid/glutathione metabolism-like domain"/>
    <property type="match status" value="1"/>
</dbReference>
<comment type="caution">
    <text evidence="6">The sequence shown here is derived from an EMBL/GenBank/DDBJ whole genome shotgun (WGS) entry which is preliminary data.</text>
</comment>
<evidence type="ECO:0000256" key="2">
    <source>
        <dbReference type="ARBA" id="ARBA00022692"/>
    </source>
</evidence>
<dbReference type="RefSeq" id="WP_304562809.1">
    <property type="nucleotide sequence ID" value="NZ_JAUQSZ010000016.1"/>
</dbReference>
<keyword evidence="4 5" id="KW-0472">Membrane</keyword>
<evidence type="ECO:0000313" key="7">
    <source>
        <dbReference type="Proteomes" id="UP001176468"/>
    </source>
</evidence>
<dbReference type="Proteomes" id="UP001176468">
    <property type="component" value="Unassembled WGS sequence"/>
</dbReference>
<name>A0ABT9A3I6_9SPHN</name>
<organism evidence="6 7">
    <name type="scientific">Sphingomonas immobilis</name>
    <dbReference type="NCBI Taxonomy" id="3063997"/>
    <lineage>
        <taxon>Bacteria</taxon>
        <taxon>Pseudomonadati</taxon>
        <taxon>Pseudomonadota</taxon>
        <taxon>Alphaproteobacteria</taxon>
        <taxon>Sphingomonadales</taxon>
        <taxon>Sphingomonadaceae</taxon>
        <taxon>Sphingomonas</taxon>
    </lineage>
</organism>
<feature type="transmembrane region" description="Helical" evidence="5">
    <location>
        <begin position="117"/>
        <end position="135"/>
    </location>
</feature>
<feature type="transmembrane region" description="Helical" evidence="5">
    <location>
        <begin position="6"/>
        <end position="25"/>
    </location>
</feature>
<keyword evidence="7" id="KW-1185">Reference proteome</keyword>
<keyword evidence="3 5" id="KW-1133">Transmembrane helix</keyword>
<reference evidence="6" key="1">
    <citation type="submission" date="2023-07" db="EMBL/GenBank/DDBJ databases">
        <authorList>
            <person name="Kim M.K."/>
        </authorList>
    </citation>
    <scope>NUCLEOTIDE SEQUENCE</scope>
    <source>
        <strain evidence="6">CA1-15</strain>
    </source>
</reference>
<sequence length="149" mass="16979">MPIGILWPTFALVALIFVVFVVMFYQRGRHTRANPPRDSDFATTEAAMRYFEPVEMPANNYRNLFEMPLLYFALVPLLLITRQADHLQIVLAWVYVILRIIHSFIHIGPKVVTWRAAAYALSALVLMAMWIVFFVDMLHAQAVISAAGG</sequence>
<proteinExistence type="predicted"/>
<protein>
    <submittedName>
        <fullName evidence="6">MAPEG family protein</fullName>
    </submittedName>
</protein>
<evidence type="ECO:0000256" key="4">
    <source>
        <dbReference type="ARBA" id="ARBA00023136"/>
    </source>
</evidence>
<feature type="transmembrane region" description="Helical" evidence="5">
    <location>
        <begin position="87"/>
        <end position="105"/>
    </location>
</feature>
<evidence type="ECO:0000256" key="5">
    <source>
        <dbReference type="SAM" id="Phobius"/>
    </source>
</evidence>
<evidence type="ECO:0000256" key="3">
    <source>
        <dbReference type="ARBA" id="ARBA00022989"/>
    </source>
</evidence>
<dbReference type="InterPro" id="IPR001129">
    <property type="entry name" value="Membr-assoc_MAPEG"/>
</dbReference>
<gene>
    <name evidence="6" type="ORF">Q5H94_18925</name>
</gene>
<dbReference type="EMBL" id="JAUQSZ010000016">
    <property type="protein sequence ID" value="MDO7844410.1"/>
    <property type="molecule type" value="Genomic_DNA"/>
</dbReference>
<dbReference type="InterPro" id="IPR023352">
    <property type="entry name" value="MAPEG-like_dom_sf"/>
</dbReference>
<comment type="subcellular location">
    <subcellularLocation>
        <location evidence="1">Membrane</location>
    </subcellularLocation>
</comment>
<evidence type="ECO:0000256" key="1">
    <source>
        <dbReference type="ARBA" id="ARBA00004370"/>
    </source>
</evidence>
<evidence type="ECO:0000313" key="6">
    <source>
        <dbReference type="EMBL" id="MDO7844410.1"/>
    </source>
</evidence>
<accession>A0ABT9A3I6</accession>
<dbReference type="Pfam" id="PF01124">
    <property type="entry name" value="MAPEG"/>
    <property type="match status" value="1"/>
</dbReference>